<dbReference type="PANTHER" id="PTHR23502:SF132">
    <property type="entry name" value="POLYAMINE TRANSPORTER 2-RELATED"/>
    <property type="match status" value="1"/>
</dbReference>
<keyword evidence="13" id="KW-1185">Reference proteome</keyword>
<evidence type="ECO:0000256" key="2">
    <source>
        <dbReference type="ARBA" id="ARBA00006236"/>
    </source>
</evidence>
<feature type="transmembrane region" description="Helical" evidence="8">
    <location>
        <begin position="114"/>
        <end position="131"/>
    </location>
</feature>
<dbReference type="InterPro" id="IPR020846">
    <property type="entry name" value="MFS_dom"/>
</dbReference>
<dbReference type="PROSITE" id="PS50850">
    <property type="entry name" value="MFS"/>
    <property type="match status" value="1"/>
</dbReference>
<feature type="transmembrane region" description="Helical" evidence="8">
    <location>
        <begin position="353"/>
        <end position="373"/>
    </location>
</feature>
<evidence type="ECO:0000313" key="13">
    <source>
        <dbReference type="Proteomes" id="UP000192652"/>
    </source>
</evidence>
<dbReference type="InterPro" id="IPR036259">
    <property type="entry name" value="MFS_trans_sf"/>
</dbReference>
<accession>A0A1Q9AFY0</accession>
<dbReference type="AlphaFoldDB" id="A0A1Q9AFY0"/>
<organism evidence="10 12">
    <name type="scientific">Xaviernesmea rhizosphaerae</name>
    <dbReference type="NCBI Taxonomy" id="1672749"/>
    <lineage>
        <taxon>Bacteria</taxon>
        <taxon>Pseudomonadati</taxon>
        <taxon>Pseudomonadota</taxon>
        <taxon>Alphaproteobacteria</taxon>
        <taxon>Hyphomicrobiales</taxon>
        <taxon>Rhizobiaceae</taxon>
        <taxon>Rhizobium/Agrobacterium group</taxon>
        <taxon>Xaviernesmea</taxon>
    </lineage>
</organism>
<dbReference type="Proteomes" id="UP000192652">
    <property type="component" value="Unassembled WGS sequence"/>
</dbReference>
<feature type="transmembrane region" description="Helical" evidence="8">
    <location>
        <begin position="379"/>
        <end position="398"/>
    </location>
</feature>
<dbReference type="NCBIfam" id="TIGR00710">
    <property type="entry name" value="efflux_Bcr_CflA"/>
    <property type="match status" value="1"/>
</dbReference>
<dbReference type="Gene3D" id="1.20.1720.10">
    <property type="entry name" value="Multidrug resistance protein D"/>
    <property type="match status" value="1"/>
</dbReference>
<evidence type="ECO:0000256" key="8">
    <source>
        <dbReference type="RuleBase" id="RU365088"/>
    </source>
</evidence>
<reference evidence="11 13" key="3">
    <citation type="journal article" date="2017" name="Antonie Van Leeuwenhoek">
        <title>Rhizobium rhizosphaerae sp. nov., a novel species isolated from rice rhizosphere.</title>
        <authorList>
            <person name="Zhao J.J."/>
            <person name="Zhang J."/>
            <person name="Zhang R.J."/>
            <person name="Zhang C.W."/>
            <person name="Yin H.Q."/>
            <person name="Zhang X.X."/>
        </authorList>
    </citation>
    <scope>NUCLEOTIDE SEQUENCE [LARGE SCALE GENOMIC DNA]</scope>
    <source>
        <strain evidence="11 13">RD15</strain>
    </source>
</reference>
<keyword evidence="5 8" id="KW-0812">Transmembrane</keyword>
<dbReference type="CDD" id="cd17320">
    <property type="entry name" value="MFS_MdfA_MDR_like"/>
    <property type="match status" value="1"/>
</dbReference>
<feature type="transmembrane region" description="Helical" evidence="8">
    <location>
        <begin position="18"/>
        <end position="37"/>
    </location>
</feature>
<evidence type="ECO:0000313" key="11">
    <source>
        <dbReference type="EMBL" id="OQP88105.1"/>
    </source>
</evidence>
<keyword evidence="7 8" id="KW-0472">Membrane</keyword>
<evidence type="ECO:0000256" key="1">
    <source>
        <dbReference type="ARBA" id="ARBA00004651"/>
    </source>
</evidence>
<reference evidence="10 12" key="1">
    <citation type="submission" date="2016-09" db="EMBL/GenBank/DDBJ databases">
        <title>Rhizobium sp. nov., a novel species isolated from the rice rhizosphere.</title>
        <authorList>
            <person name="Zhao J."/>
            <person name="Zhang X."/>
        </authorList>
    </citation>
    <scope>NUCLEOTIDE SEQUENCE [LARGE SCALE GENOMIC DNA]</scope>
    <source>
        <strain evidence="10 12">MH17</strain>
    </source>
</reference>
<name>A0A1Q9AFY0_9HYPH</name>
<evidence type="ECO:0000256" key="5">
    <source>
        <dbReference type="ARBA" id="ARBA00022692"/>
    </source>
</evidence>
<keyword evidence="4" id="KW-1003">Cell membrane</keyword>
<gene>
    <name evidence="10" type="ORF">BJF92_04715</name>
    <name evidence="11" type="ORF">BTR14_01130</name>
</gene>
<feature type="transmembrane region" description="Helical" evidence="8">
    <location>
        <begin position="143"/>
        <end position="165"/>
    </location>
</feature>
<keyword evidence="3 8" id="KW-0813">Transport</keyword>
<dbReference type="PANTHER" id="PTHR23502">
    <property type="entry name" value="MAJOR FACILITATOR SUPERFAMILY"/>
    <property type="match status" value="1"/>
</dbReference>
<dbReference type="InterPro" id="IPR004812">
    <property type="entry name" value="Efflux_drug-R_Bcr/CmlA"/>
</dbReference>
<evidence type="ECO:0000313" key="12">
    <source>
        <dbReference type="Proteomes" id="UP000186143"/>
    </source>
</evidence>
<comment type="subcellular location">
    <subcellularLocation>
        <location evidence="8">Cell inner membrane</location>
        <topology evidence="8">Multi-pass membrane protein</topology>
    </subcellularLocation>
    <subcellularLocation>
        <location evidence="1">Cell membrane</location>
        <topology evidence="1">Multi-pass membrane protein</topology>
    </subcellularLocation>
</comment>
<dbReference type="STRING" id="1672749.BJF92_04715"/>
<dbReference type="EMBL" id="MKIO01000038">
    <property type="protein sequence ID" value="OLP53888.1"/>
    <property type="molecule type" value="Genomic_DNA"/>
</dbReference>
<feature type="transmembrane region" description="Helical" evidence="8">
    <location>
        <begin position="171"/>
        <end position="193"/>
    </location>
</feature>
<dbReference type="EMBL" id="MSPX01000001">
    <property type="protein sequence ID" value="OQP88105.1"/>
    <property type="molecule type" value="Genomic_DNA"/>
</dbReference>
<sequence length="411" mass="44164">MTTTSETAPLPTLSKTQFVALMAMLMSINAISIDIMLPGLQQIGASLGVADENERQLVISTYMIGMGFAQLLFGPLSDRFGRRLPLLAGLGLYCACALAIVFVPSFGLMLALRFLQGVGASATRVITVSIVRDVYGGRMMAEIMSLIMMVFMVIPVIAPSIGQLIMLFGEWHLIFVFIFIFGLVVAGLFAWHVPETLPAENRRPFTFSSIAAAFAIVIGNRIAFLYALAIAFIFGGLFGFINSAQQLLVDVYGFGVYFPVVFAAFAGLMAVASFANSRLVQRFGMRRLSHAALIGFCLVCLAWALTALFGEVPFWLFAVYYMLAMFQFGLIGPNFNAMAMEPLGHVAGTASSVLGFTQTVLGGFIGALIGQAFDGTGTPLAFSFLIVAIAALAMVLIAERGRLMRPHLAAS</sequence>
<evidence type="ECO:0000256" key="6">
    <source>
        <dbReference type="ARBA" id="ARBA00022989"/>
    </source>
</evidence>
<dbReference type="GO" id="GO:1990961">
    <property type="term" value="P:xenobiotic detoxification by transmembrane export across the plasma membrane"/>
    <property type="evidence" value="ECO:0007669"/>
    <property type="project" value="InterPro"/>
</dbReference>
<evidence type="ECO:0000313" key="10">
    <source>
        <dbReference type="EMBL" id="OLP53888.1"/>
    </source>
</evidence>
<comment type="caution">
    <text evidence="10">The sequence shown here is derived from an EMBL/GenBank/DDBJ whole genome shotgun (WGS) entry which is preliminary data.</text>
</comment>
<dbReference type="GO" id="GO:0042910">
    <property type="term" value="F:xenobiotic transmembrane transporter activity"/>
    <property type="evidence" value="ECO:0007669"/>
    <property type="project" value="InterPro"/>
</dbReference>
<dbReference type="RefSeq" id="WP_075636130.1">
    <property type="nucleotide sequence ID" value="NZ_MKIO01000038.1"/>
</dbReference>
<feature type="transmembrane region" description="Helical" evidence="8">
    <location>
        <begin position="288"/>
        <end position="308"/>
    </location>
</feature>
<feature type="transmembrane region" description="Helical" evidence="8">
    <location>
        <begin position="314"/>
        <end position="332"/>
    </location>
</feature>
<comment type="similarity">
    <text evidence="2 8">Belongs to the major facilitator superfamily. Bcr/CmlA family.</text>
</comment>
<dbReference type="SUPFAM" id="SSF103473">
    <property type="entry name" value="MFS general substrate transporter"/>
    <property type="match status" value="1"/>
</dbReference>
<reference evidence="11" key="2">
    <citation type="submission" date="2016-12" db="EMBL/GenBank/DDBJ databases">
        <authorList>
            <person name="Zhang X."/>
            <person name="Zhao J."/>
        </authorList>
    </citation>
    <scope>NUCLEOTIDE SEQUENCE</scope>
    <source>
        <strain evidence="11">RD15</strain>
    </source>
</reference>
<evidence type="ECO:0000256" key="4">
    <source>
        <dbReference type="ARBA" id="ARBA00022475"/>
    </source>
</evidence>
<feature type="transmembrane region" description="Helical" evidence="8">
    <location>
        <begin position="205"/>
        <end position="234"/>
    </location>
</feature>
<keyword evidence="8" id="KW-0997">Cell inner membrane</keyword>
<evidence type="ECO:0000256" key="7">
    <source>
        <dbReference type="ARBA" id="ARBA00023136"/>
    </source>
</evidence>
<dbReference type="GO" id="GO:0005886">
    <property type="term" value="C:plasma membrane"/>
    <property type="evidence" value="ECO:0007669"/>
    <property type="project" value="UniProtKB-SubCell"/>
</dbReference>
<dbReference type="Proteomes" id="UP000186143">
    <property type="component" value="Unassembled WGS sequence"/>
</dbReference>
<proteinExistence type="inferred from homology"/>
<feature type="transmembrane region" description="Helical" evidence="8">
    <location>
        <begin position="57"/>
        <end position="74"/>
    </location>
</feature>
<feature type="transmembrane region" description="Helical" evidence="8">
    <location>
        <begin position="254"/>
        <end position="276"/>
    </location>
</feature>
<dbReference type="Pfam" id="PF07690">
    <property type="entry name" value="MFS_1"/>
    <property type="match status" value="1"/>
</dbReference>
<evidence type="ECO:0000259" key="9">
    <source>
        <dbReference type="PROSITE" id="PS50850"/>
    </source>
</evidence>
<feature type="domain" description="Major facilitator superfamily (MFS) profile" evidence="9">
    <location>
        <begin position="18"/>
        <end position="402"/>
    </location>
</feature>
<keyword evidence="6 8" id="KW-1133">Transmembrane helix</keyword>
<dbReference type="InterPro" id="IPR011701">
    <property type="entry name" value="MFS"/>
</dbReference>
<dbReference type="OrthoDB" id="9800416at2"/>
<feature type="transmembrane region" description="Helical" evidence="8">
    <location>
        <begin position="86"/>
        <end position="108"/>
    </location>
</feature>
<protein>
    <recommendedName>
        <fullName evidence="8">Bcr/CflA family efflux transporter</fullName>
    </recommendedName>
</protein>
<evidence type="ECO:0000256" key="3">
    <source>
        <dbReference type="ARBA" id="ARBA00022448"/>
    </source>
</evidence>